<dbReference type="Pfam" id="PF25198">
    <property type="entry name" value="Spore_GerAC_N"/>
    <property type="match status" value="1"/>
</dbReference>
<evidence type="ECO:0000259" key="9">
    <source>
        <dbReference type="Pfam" id="PF25198"/>
    </source>
</evidence>
<dbReference type="RefSeq" id="WP_072273623.1">
    <property type="nucleotide sequence ID" value="NZ_CCXW01000001.1"/>
</dbReference>
<keyword evidence="3" id="KW-0309">Germination</keyword>
<feature type="domain" description="Spore germination protein N-terminal" evidence="9">
    <location>
        <begin position="26"/>
        <end position="190"/>
    </location>
</feature>
<evidence type="ECO:0000256" key="1">
    <source>
        <dbReference type="ARBA" id="ARBA00004635"/>
    </source>
</evidence>
<dbReference type="PANTHER" id="PTHR35789:SF1">
    <property type="entry name" value="SPORE GERMINATION PROTEIN B3"/>
    <property type="match status" value="1"/>
</dbReference>
<evidence type="ECO:0000313" key="10">
    <source>
        <dbReference type="EMBL" id="CEG34790.1"/>
    </source>
</evidence>
<dbReference type="PROSITE" id="PS51257">
    <property type="entry name" value="PROKAR_LIPOPROTEIN"/>
    <property type="match status" value="1"/>
</dbReference>
<dbReference type="InterPro" id="IPR057336">
    <property type="entry name" value="GerAC_N"/>
</dbReference>
<keyword evidence="5" id="KW-0472">Membrane</keyword>
<dbReference type="Proteomes" id="UP000182110">
    <property type="component" value="Unassembled WGS sequence"/>
</dbReference>
<keyword evidence="11" id="KW-1185">Reference proteome</keyword>
<dbReference type="GO" id="GO:0009847">
    <property type="term" value="P:spore germination"/>
    <property type="evidence" value="ECO:0007669"/>
    <property type="project" value="InterPro"/>
</dbReference>
<evidence type="ECO:0000259" key="8">
    <source>
        <dbReference type="Pfam" id="PF05504"/>
    </source>
</evidence>
<dbReference type="NCBIfam" id="TIGR02887">
    <property type="entry name" value="spore_ger_x_C"/>
    <property type="match status" value="1"/>
</dbReference>
<dbReference type="GO" id="GO:0016020">
    <property type="term" value="C:membrane"/>
    <property type="evidence" value="ECO:0007669"/>
    <property type="project" value="UniProtKB-SubCell"/>
</dbReference>
<keyword evidence="6" id="KW-0564">Palmitate</keyword>
<evidence type="ECO:0000313" key="11">
    <source>
        <dbReference type="Proteomes" id="UP000182110"/>
    </source>
</evidence>
<dbReference type="InterPro" id="IPR008844">
    <property type="entry name" value="Spore_GerAC-like"/>
</dbReference>
<dbReference type="Pfam" id="PF05504">
    <property type="entry name" value="Spore_GerAC"/>
    <property type="match status" value="1"/>
</dbReference>
<feature type="domain" description="Spore germination GerAC-like C-terminal" evidence="8">
    <location>
        <begin position="200"/>
        <end position="359"/>
    </location>
</feature>
<keyword evidence="7" id="KW-0449">Lipoprotein</keyword>
<evidence type="ECO:0000256" key="6">
    <source>
        <dbReference type="ARBA" id="ARBA00023139"/>
    </source>
</evidence>
<gene>
    <name evidence="10" type="ORF">BN1180_04995</name>
</gene>
<dbReference type="InterPro" id="IPR046953">
    <property type="entry name" value="Spore_GerAC-like_C"/>
</dbReference>
<evidence type="ECO:0000256" key="4">
    <source>
        <dbReference type="ARBA" id="ARBA00022729"/>
    </source>
</evidence>
<evidence type="ECO:0000256" key="2">
    <source>
        <dbReference type="ARBA" id="ARBA00007886"/>
    </source>
</evidence>
<comment type="similarity">
    <text evidence="2">Belongs to the GerABKC lipoprotein family.</text>
</comment>
<name>A0AAN2PMX0_9BACI</name>
<evidence type="ECO:0000256" key="3">
    <source>
        <dbReference type="ARBA" id="ARBA00022544"/>
    </source>
</evidence>
<dbReference type="Gene3D" id="3.30.300.210">
    <property type="entry name" value="Nutrient germinant receptor protein C, domain 3"/>
    <property type="match status" value="1"/>
</dbReference>
<evidence type="ECO:0000256" key="7">
    <source>
        <dbReference type="ARBA" id="ARBA00023288"/>
    </source>
</evidence>
<organism evidence="10 11">
    <name type="scientific">Peribacillus simplex</name>
    <dbReference type="NCBI Taxonomy" id="1478"/>
    <lineage>
        <taxon>Bacteria</taxon>
        <taxon>Bacillati</taxon>
        <taxon>Bacillota</taxon>
        <taxon>Bacilli</taxon>
        <taxon>Bacillales</taxon>
        <taxon>Bacillaceae</taxon>
        <taxon>Peribacillus</taxon>
    </lineage>
</organism>
<comment type="caution">
    <text evidence="10">The sequence shown here is derived from an EMBL/GenBank/DDBJ whole genome shotgun (WGS) entry which is preliminary data.</text>
</comment>
<dbReference type="PANTHER" id="PTHR35789">
    <property type="entry name" value="SPORE GERMINATION PROTEIN B3"/>
    <property type="match status" value="1"/>
</dbReference>
<proteinExistence type="inferred from homology"/>
<reference evidence="10 11" key="1">
    <citation type="journal article" date="2014" name="Genome Announc.">
        <title>Genome Sequence of Bacillus simplex Strain P558, Isolated from a Human Fecal Sample.</title>
        <authorList>
            <person name="Croce O."/>
            <person name="Hugon P."/>
            <person name="Lagier J.C."/>
            <person name="Bibi F."/>
            <person name="Robert C."/>
            <person name="Azhar E.I."/>
            <person name="Raoult D."/>
            <person name="Fournier P.E."/>
        </authorList>
    </citation>
    <scope>NUCLEOTIDE SEQUENCE [LARGE SCALE GENOMIC DNA]</scope>
    <source>
        <strain evidence="10 11">P558</strain>
    </source>
</reference>
<keyword evidence="4" id="KW-0732">Signal</keyword>
<sequence length="362" mass="41064">MRILFAKLALILLLISVLSGCIGVESKVLDEINLATAIGYDYVDKTHFEAIAVTPLYYPDKTIKNITFSSKSSLSKDVRDEMNQQSERPIFSGKLEVVLYEKRLAKQGIFYLIDTLIRDPSIGTTLKLGIVEGSSKGVLSPQFGNIDKGIYLSNTIEQNIKMGMLPKTNLHLFLYAHYSEGMDPFLPIVKALDGKVYIKGNAMFNSKGEYVYQTKSRENVIFKMLYENTTSKEGFSTKIEGREFASVNNIKTKRSYKISKPMTDTPITIDLEIKAILREYTGDEVTPKMIKIIEDKMSKDVKERSENLVRNFQKLHVDPLGIGEQVRTRTRSWDKKKWDEIYTSIPINVNAKVNILESGVVE</sequence>
<comment type="subcellular location">
    <subcellularLocation>
        <location evidence="1">Membrane</location>
        <topology evidence="1">Lipid-anchor</topology>
    </subcellularLocation>
</comment>
<dbReference type="InterPro" id="IPR038501">
    <property type="entry name" value="Spore_GerAC_C_sf"/>
</dbReference>
<evidence type="ECO:0000256" key="5">
    <source>
        <dbReference type="ARBA" id="ARBA00023136"/>
    </source>
</evidence>
<dbReference type="EMBL" id="CCXW01000001">
    <property type="protein sequence ID" value="CEG34790.1"/>
    <property type="molecule type" value="Genomic_DNA"/>
</dbReference>
<protein>
    <submittedName>
        <fullName evidence="10">Spore germination protein</fullName>
    </submittedName>
</protein>
<accession>A0AAN2PMX0</accession>
<dbReference type="AlphaFoldDB" id="A0AAN2PMX0"/>